<organism evidence="1 2">
    <name type="scientific">Emiliania huxleyi (strain CCMP1516)</name>
    <dbReference type="NCBI Taxonomy" id="280463"/>
    <lineage>
        <taxon>Eukaryota</taxon>
        <taxon>Haptista</taxon>
        <taxon>Haptophyta</taxon>
        <taxon>Prymnesiophyceae</taxon>
        <taxon>Isochrysidales</taxon>
        <taxon>Noelaerhabdaceae</taxon>
        <taxon>Emiliania</taxon>
    </lineage>
</organism>
<dbReference type="KEGG" id="ehx:EMIHUDRAFT_360027"/>
<reference evidence="1" key="2">
    <citation type="submission" date="2024-10" db="UniProtKB">
        <authorList>
            <consortium name="EnsemblProtists"/>
        </authorList>
    </citation>
    <scope>IDENTIFICATION</scope>
</reference>
<dbReference type="AlphaFoldDB" id="A0A0D3I1S1"/>
<evidence type="ECO:0000313" key="1">
    <source>
        <dbReference type="EnsemblProtists" id="EOD05206"/>
    </source>
</evidence>
<evidence type="ECO:0000313" key="2">
    <source>
        <dbReference type="Proteomes" id="UP000013827"/>
    </source>
</evidence>
<name>A0A0D3I1S1_EMIH1</name>
<reference evidence="2" key="1">
    <citation type="journal article" date="2013" name="Nature">
        <title>Pan genome of the phytoplankton Emiliania underpins its global distribution.</title>
        <authorList>
            <person name="Read B.A."/>
            <person name="Kegel J."/>
            <person name="Klute M.J."/>
            <person name="Kuo A."/>
            <person name="Lefebvre S.C."/>
            <person name="Maumus F."/>
            <person name="Mayer C."/>
            <person name="Miller J."/>
            <person name="Monier A."/>
            <person name="Salamov A."/>
            <person name="Young J."/>
            <person name="Aguilar M."/>
            <person name="Claverie J.M."/>
            <person name="Frickenhaus S."/>
            <person name="Gonzalez K."/>
            <person name="Herman E.K."/>
            <person name="Lin Y.C."/>
            <person name="Napier J."/>
            <person name="Ogata H."/>
            <person name="Sarno A.F."/>
            <person name="Shmutz J."/>
            <person name="Schroeder D."/>
            <person name="de Vargas C."/>
            <person name="Verret F."/>
            <person name="von Dassow P."/>
            <person name="Valentin K."/>
            <person name="Van de Peer Y."/>
            <person name="Wheeler G."/>
            <person name="Dacks J.B."/>
            <person name="Delwiche C.F."/>
            <person name="Dyhrman S.T."/>
            <person name="Glockner G."/>
            <person name="John U."/>
            <person name="Richards T."/>
            <person name="Worden A.Z."/>
            <person name="Zhang X."/>
            <person name="Grigoriev I.V."/>
            <person name="Allen A.E."/>
            <person name="Bidle K."/>
            <person name="Borodovsky M."/>
            <person name="Bowler C."/>
            <person name="Brownlee C."/>
            <person name="Cock J.M."/>
            <person name="Elias M."/>
            <person name="Gladyshev V.N."/>
            <person name="Groth M."/>
            <person name="Guda C."/>
            <person name="Hadaegh A."/>
            <person name="Iglesias-Rodriguez M.D."/>
            <person name="Jenkins J."/>
            <person name="Jones B.M."/>
            <person name="Lawson T."/>
            <person name="Leese F."/>
            <person name="Lindquist E."/>
            <person name="Lobanov A."/>
            <person name="Lomsadze A."/>
            <person name="Malik S.B."/>
            <person name="Marsh M.E."/>
            <person name="Mackinder L."/>
            <person name="Mock T."/>
            <person name="Mueller-Roeber B."/>
            <person name="Pagarete A."/>
            <person name="Parker M."/>
            <person name="Probert I."/>
            <person name="Quesneville H."/>
            <person name="Raines C."/>
            <person name="Rensing S.A."/>
            <person name="Riano-Pachon D.M."/>
            <person name="Richier S."/>
            <person name="Rokitta S."/>
            <person name="Shiraiwa Y."/>
            <person name="Soanes D.M."/>
            <person name="van der Giezen M."/>
            <person name="Wahlund T.M."/>
            <person name="Williams B."/>
            <person name="Wilson W."/>
            <person name="Wolfe G."/>
            <person name="Wurch L.L."/>
        </authorList>
    </citation>
    <scope>NUCLEOTIDE SEQUENCE</scope>
</reference>
<sequence>MLLELGLLPDVAMARQDSGRLARFAAIFPETRRMASEIEEFADIEEALRCGYRYFGAGGFFGEKRRGLAEFSIAAKITTALCPAADGTLRVGHAGKLGDFSEGSWADSFGREARRDGARQSSSPLRRSRVAWDFSAPLGSSRLLSAPLGSSRLLSAPLGSSRLLSAPLGSSRLLSGHLGRSSAQARAKFIVPAEVDRDEMFARLLGYARAGDALHDAATAAAAAGGGAAPGTLLVRADAEALAARLREVGGAEAMGGYAR</sequence>
<dbReference type="EnsemblProtists" id="EOD05206">
    <property type="protein sequence ID" value="EOD05206"/>
    <property type="gene ID" value="EMIHUDRAFT_360027"/>
</dbReference>
<dbReference type="HOGENOM" id="CLU_1071967_0_0_1"/>
<protein>
    <submittedName>
        <fullName evidence="1">Uncharacterized protein</fullName>
    </submittedName>
</protein>
<dbReference type="GeneID" id="17251253"/>
<proteinExistence type="predicted"/>
<accession>A0A0D3I1S1</accession>
<dbReference type="RefSeq" id="XP_005757635.1">
    <property type="nucleotide sequence ID" value="XM_005757578.1"/>
</dbReference>
<keyword evidence="2" id="KW-1185">Reference proteome</keyword>
<dbReference type="PaxDb" id="2903-EOD05206"/>
<dbReference type="Proteomes" id="UP000013827">
    <property type="component" value="Unassembled WGS sequence"/>
</dbReference>